<evidence type="ECO:0000256" key="9">
    <source>
        <dbReference type="ARBA" id="ARBA00023136"/>
    </source>
</evidence>
<feature type="signal peptide" evidence="12">
    <location>
        <begin position="1"/>
        <end position="25"/>
    </location>
</feature>
<dbReference type="PANTHER" id="PTHR46107:SF3">
    <property type="entry name" value="THIOREDOXIN DOMAIN-CONTAINING PROTEIN"/>
    <property type="match status" value="1"/>
</dbReference>
<dbReference type="GO" id="GO:0016853">
    <property type="term" value="F:isomerase activity"/>
    <property type="evidence" value="ECO:0007669"/>
    <property type="project" value="UniProtKB-KW"/>
</dbReference>
<evidence type="ECO:0000256" key="12">
    <source>
        <dbReference type="SAM" id="SignalP"/>
    </source>
</evidence>
<keyword evidence="2" id="KW-0813">Transport</keyword>
<keyword evidence="9" id="KW-0472">Membrane</keyword>
<dbReference type="InterPro" id="IPR017937">
    <property type="entry name" value="Thioredoxin_CS"/>
</dbReference>
<dbReference type="Gene3D" id="3.40.30.10">
    <property type="entry name" value="Glutaredoxin"/>
    <property type="match status" value="1"/>
</dbReference>
<evidence type="ECO:0000256" key="8">
    <source>
        <dbReference type="ARBA" id="ARBA00022989"/>
    </source>
</evidence>
<keyword evidence="14" id="KW-0413">Isomerase</keyword>
<dbReference type="PROSITE" id="PS00194">
    <property type="entry name" value="THIOREDOXIN_1"/>
    <property type="match status" value="1"/>
</dbReference>
<keyword evidence="7" id="KW-0249">Electron transport</keyword>
<keyword evidence="4" id="KW-0812">Transmembrane</keyword>
<evidence type="ECO:0000256" key="6">
    <source>
        <dbReference type="ARBA" id="ARBA00022824"/>
    </source>
</evidence>
<reference evidence="14" key="1">
    <citation type="thesis" date="2001" institute="University of Kaiserslautern" country="Kaiserslautern, Germany">
        <title>Mechanisms of metamorphosis in Hydractinia echinata (Cnidaria, Hydrozoa) - a paradigm for the development of marine invertebrates from larva to adults.</title>
        <authorList>
            <person name="Schmich J."/>
        </authorList>
    </citation>
    <scope>NUCLEOTIDE SEQUENCE</scope>
</reference>
<organism evidence="14">
    <name type="scientific">Hydractinia echinata</name>
    <name type="common">Snail fur</name>
    <name type="synonym">Hermit crab hydroid</name>
    <dbReference type="NCBI Taxonomy" id="3283270"/>
    <lineage>
        <taxon>Eukaryota</taxon>
        <taxon>Metazoa</taxon>
        <taxon>Cnidaria</taxon>
        <taxon>Anthozoa</taxon>
        <taxon>Octocorallia</taxon>
        <taxon>Malacalcyonacea</taxon>
        <taxon>Cladiellidae</taxon>
        <taxon>Klyxum</taxon>
    </lineage>
</organism>
<evidence type="ECO:0000256" key="11">
    <source>
        <dbReference type="ARBA" id="ARBA00023284"/>
    </source>
</evidence>
<proteinExistence type="evidence at transcript level"/>
<feature type="domain" description="Thioredoxin" evidence="13">
    <location>
        <begin position="29"/>
        <end position="93"/>
    </location>
</feature>
<evidence type="ECO:0000256" key="3">
    <source>
        <dbReference type="ARBA" id="ARBA00022553"/>
    </source>
</evidence>
<keyword evidence="6" id="KW-0256">Endoplasmic reticulum</keyword>
<dbReference type="InterPro" id="IPR036249">
    <property type="entry name" value="Thioredoxin-like_sf"/>
</dbReference>
<dbReference type="InterPro" id="IPR052454">
    <property type="entry name" value="TMX_domain-containing"/>
</dbReference>
<dbReference type="PANTHER" id="PTHR46107">
    <property type="entry name" value="DUMPY: SHORTER THAN WILD-TYPE"/>
    <property type="match status" value="1"/>
</dbReference>
<evidence type="ECO:0000256" key="2">
    <source>
        <dbReference type="ARBA" id="ARBA00022448"/>
    </source>
</evidence>
<protein>
    <submittedName>
        <fullName evidence="14">Disulfide isomerase</fullName>
    </submittedName>
</protein>
<keyword evidence="10" id="KW-1015">Disulfide bond</keyword>
<comment type="subcellular location">
    <subcellularLocation>
        <location evidence="1">Endoplasmic reticulum membrane</location>
        <topology evidence="1">Single-pass type I membrane protein</topology>
    </subcellularLocation>
</comment>
<evidence type="ECO:0000256" key="1">
    <source>
        <dbReference type="ARBA" id="ARBA00004115"/>
    </source>
</evidence>
<dbReference type="EMBL" id="AY942575">
    <property type="protein sequence ID" value="AAX39291.1"/>
    <property type="molecule type" value="mRNA"/>
</dbReference>
<name>Q58J73_HYDEC</name>
<evidence type="ECO:0000259" key="13">
    <source>
        <dbReference type="Pfam" id="PF00085"/>
    </source>
</evidence>
<reference evidence="14" key="2">
    <citation type="submission" date="2005-02" db="EMBL/GenBank/DDBJ databases">
        <title>Screening of a cDNA library of Hydractinia echinata.</title>
        <authorList>
            <person name="Schmich J."/>
            <person name="Seipp S."/>
            <person name="Leitz T."/>
        </authorList>
    </citation>
    <scope>NUCLEOTIDE SEQUENCE</scope>
</reference>
<feature type="chain" id="PRO_5004252069" evidence="12">
    <location>
        <begin position="26"/>
        <end position="94"/>
    </location>
</feature>
<accession>Q58J73</accession>
<evidence type="ECO:0000256" key="10">
    <source>
        <dbReference type="ARBA" id="ARBA00023157"/>
    </source>
</evidence>
<dbReference type="SUPFAM" id="SSF52833">
    <property type="entry name" value="Thioredoxin-like"/>
    <property type="match status" value="1"/>
</dbReference>
<evidence type="ECO:0000256" key="4">
    <source>
        <dbReference type="ARBA" id="ARBA00022692"/>
    </source>
</evidence>
<keyword evidence="8" id="KW-1133">Transmembrane helix</keyword>
<gene>
    <name evidence="14" type="primary">CaBP1</name>
</gene>
<dbReference type="Pfam" id="PF00085">
    <property type="entry name" value="Thioredoxin"/>
    <property type="match status" value="1"/>
</dbReference>
<evidence type="ECO:0000256" key="7">
    <source>
        <dbReference type="ARBA" id="ARBA00022982"/>
    </source>
</evidence>
<feature type="non-terminal residue" evidence="14">
    <location>
        <position position="1"/>
    </location>
</feature>
<evidence type="ECO:0000256" key="5">
    <source>
        <dbReference type="ARBA" id="ARBA00022729"/>
    </source>
</evidence>
<dbReference type="InterPro" id="IPR013766">
    <property type="entry name" value="Thioredoxin_domain"/>
</dbReference>
<dbReference type="GO" id="GO:0005789">
    <property type="term" value="C:endoplasmic reticulum membrane"/>
    <property type="evidence" value="ECO:0007669"/>
    <property type="project" value="UniProtKB-SubCell"/>
</dbReference>
<feature type="non-terminal residue" evidence="14">
    <location>
        <position position="94"/>
    </location>
</feature>
<keyword evidence="5 12" id="KW-0732">Signal</keyword>
<sequence length="94" mass="10705">VLMASASRLAIIFFFLHFFVSYLSCNDVEFTDNNWTNMLEGEWLVKFYAPWCPACRALEDTWSELALWGHQSGHVSVGSVNVVDQPALNGRFMV</sequence>
<dbReference type="AlphaFoldDB" id="Q58J73"/>
<evidence type="ECO:0000313" key="14">
    <source>
        <dbReference type="EMBL" id="AAX39291.1"/>
    </source>
</evidence>
<keyword evidence="11" id="KW-0676">Redox-active center</keyword>
<dbReference type="GO" id="GO:0015036">
    <property type="term" value="F:disulfide oxidoreductase activity"/>
    <property type="evidence" value="ECO:0007669"/>
    <property type="project" value="TreeGrafter"/>
</dbReference>
<keyword evidence="3" id="KW-0597">Phosphoprotein</keyword>